<protein>
    <recommendedName>
        <fullName evidence="6">Geranylgeranyl transferase type-2 subunit alpha</fullName>
        <ecNumber evidence="5">2.5.1.60</ecNumber>
        <ecNumber evidence="4">2.7.1.108</ecNumber>
    </recommendedName>
    <alternativeName>
        <fullName evidence="15">Geranylgeranyl transferase type II subunit alpha</fullName>
    </alternativeName>
</protein>
<keyword evidence="11" id="KW-0418">Kinase</keyword>
<dbReference type="SUPFAM" id="SSF48439">
    <property type="entry name" value="Protein prenylyltransferase"/>
    <property type="match status" value="1"/>
</dbReference>
<dbReference type="Proteomes" id="UP000053201">
    <property type="component" value="Unassembled WGS sequence"/>
</dbReference>
<dbReference type="GO" id="GO:0004663">
    <property type="term" value="F:Rab geranylgeranyltransferase activity"/>
    <property type="evidence" value="ECO:0007669"/>
    <property type="project" value="UniProtKB-EC"/>
</dbReference>
<feature type="transmembrane region" description="Helical" evidence="18">
    <location>
        <begin position="354"/>
        <end position="376"/>
    </location>
</feature>
<dbReference type="FunFam" id="1.25.40.120:FF:000035">
    <property type="entry name" value="Geranylgeranyl transferase type-2 subunit alpha"/>
    <property type="match status" value="1"/>
</dbReference>
<feature type="transmembrane region" description="Helical" evidence="18">
    <location>
        <begin position="847"/>
        <end position="864"/>
    </location>
</feature>
<dbReference type="Gene3D" id="1.25.40.120">
    <property type="entry name" value="Protein prenylyltransferase"/>
    <property type="match status" value="1"/>
</dbReference>
<comment type="similarity">
    <text evidence="2">Belongs to the protein prenyltransferase subunit alpha family.</text>
</comment>
<feature type="transmembrane region" description="Helical" evidence="18">
    <location>
        <begin position="421"/>
        <end position="439"/>
    </location>
</feature>
<evidence type="ECO:0000256" key="1">
    <source>
        <dbReference type="ARBA" id="ARBA00004477"/>
    </source>
</evidence>
<feature type="transmembrane region" description="Helical" evidence="18">
    <location>
        <begin position="711"/>
        <end position="727"/>
    </location>
</feature>
<evidence type="ECO:0000313" key="19">
    <source>
        <dbReference type="EMBL" id="KNC96672.1"/>
    </source>
</evidence>
<keyword evidence="14 18" id="KW-0472">Membrane</keyword>
<feature type="transmembrane region" description="Helical" evidence="18">
    <location>
        <begin position="690"/>
        <end position="705"/>
    </location>
</feature>
<feature type="transmembrane region" description="Helical" evidence="18">
    <location>
        <begin position="755"/>
        <end position="772"/>
    </location>
</feature>
<dbReference type="RefSeq" id="XP_016604712.1">
    <property type="nucleotide sequence ID" value="XM_016756034.1"/>
</dbReference>
<proteinExistence type="inferred from homology"/>
<feature type="transmembrane region" description="Helical" evidence="18">
    <location>
        <begin position="606"/>
        <end position="629"/>
    </location>
</feature>
<feature type="transmembrane region" description="Helical" evidence="18">
    <location>
        <begin position="383"/>
        <end position="401"/>
    </location>
</feature>
<evidence type="ECO:0000313" key="20">
    <source>
        <dbReference type="Proteomes" id="UP000053201"/>
    </source>
</evidence>
<evidence type="ECO:0000256" key="15">
    <source>
        <dbReference type="ARBA" id="ARBA00031267"/>
    </source>
</evidence>
<keyword evidence="8" id="KW-0808">Transferase</keyword>
<evidence type="ECO:0000256" key="14">
    <source>
        <dbReference type="ARBA" id="ARBA00023136"/>
    </source>
</evidence>
<accession>A0A0L0H639</accession>
<evidence type="ECO:0000256" key="10">
    <source>
        <dbReference type="ARBA" id="ARBA00022737"/>
    </source>
</evidence>
<feature type="transmembrane region" description="Helical" evidence="18">
    <location>
        <begin position="571"/>
        <end position="594"/>
    </location>
</feature>
<dbReference type="GO" id="GO:0043048">
    <property type="term" value="P:dolichyl monophosphate biosynthetic process"/>
    <property type="evidence" value="ECO:0007669"/>
    <property type="project" value="TreeGrafter"/>
</dbReference>
<organism evidence="19 20">
    <name type="scientific">Spizellomyces punctatus (strain DAOM BR117)</name>
    <dbReference type="NCBI Taxonomy" id="645134"/>
    <lineage>
        <taxon>Eukaryota</taxon>
        <taxon>Fungi</taxon>
        <taxon>Fungi incertae sedis</taxon>
        <taxon>Chytridiomycota</taxon>
        <taxon>Chytridiomycota incertae sedis</taxon>
        <taxon>Chytridiomycetes</taxon>
        <taxon>Spizellomycetales</taxon>
        <taxon>Spizellomycetaceae</taxon>
        <taxon>Spizellomyces</taxon>
    </lineage>
</organism>
<feature type="region of interest" description="Disordered" evidence="17">
    <location>
        <begin position="1"/>
        <end position="26"/>
    </location>
</feature>
<keyword evidence="7" id="KW-0637">Prenyltransferase</keyword>
<feature type="transmembrane region" description="Helical" evidence="18">
    <location>
        <begin position="649"/>
        <end position="670"/>
    </location>
</feature>
<sequence>MSADGHHHQKKVKASAEAVERQREKNQKKIAEYRALCAQVQQKRNDKSYDDETFQLTTKLLSINPEYYTMWNLRRQILLEKFKIVGVEKKEALCSSELRFAQEGLKVNPKSYWVWNHRRWILENMPNPPWDRELRLLEAMLDLDARNFHGWNYRRYVVARSNKRTPQEEFDFTTTKINQNFSNYSAWHHRSKFLPQAYMVEELTKVIDDEFELVRNAIYTEPADQSAWLYQRWLLSLKADDEKRWKNELQSIQELVDLEPESRWALITLVHIMAKLQLQKDDALKILEKLEALDPYRREYYVDLGKRIMNPTNQPHELRVPPRSERAAGECGRHGPFMAATTRLQATSAHSSRLPVIAEATLLIGPACWATLALAFRSRLYESGLFCLLIAVALLCLIYRYPYVTPPSRTGCYRPDAEAGTVAGLILPPLVLAALILRLPDGIMFAYLLPFLRLSIWFSLLEALPILTQGWRKHWIMLWAMGFIVPTTRHSAVYYGVFVQPFMFLLGLATFRGTLHLVLTRFRRSFTFGEALVVTQTLSLLFLDALVSTLTKLHPTRVPQEMNIDRSETNVFMHALLFGMLLIGVLLVPLLRKIRAIRYHASHQQFVALSIGFYCATLAIVLFLIAPWTQLCLGAEPFTWVVYFILTPGAYRLGLIGYWALIIAIGVTVAYQHFPTSTSDLAVLNLKRKYFHVLATLMFIPGYILDPDFMHLAFSVALSALILLEYVRHYQVWPIGKEVNEFLSHFLDKRDRGPVILSHLYLLIGCALPVWLNRIPQGHNLAAVSGILTLGIGDTMASIHGKRFGRIRWPGTSKSVEGTMAFAITVTVTCCLLAGIGGVIVEGAKQWLSVLLCILLSSFLEAFSDQNDNLIIPLYSFALLHLFV</sequence>
<dbReference type="EC" id="2.5.1.60" evidence="5"/>
<evidence type="ECO:0000256" key="18">
    <source>
        <dbReference type="SAM" id="Phobius"/>
    </source>
</evidence>
<evidence type="ECO:0000256" key="9">
    <source>
        <dbReference type="ARBA" id="ARBA00022692"/>
    </source>
</evidence>
<dbReference type="InParanoid" id="A0A0L0H639"/>
<dbReference type="InterPro" id="IPR002088">
    <property type="entry name" value="Prenyl_trans_a"/>
</dbReference>
<dbReference type="PANTHER" id="PTHR13205:SF15">
    <property type="entry name" value="DOLICHOL KINASE"/>
    <property type="match status" value="1"/>
</dbReference>
<evidence type="ECO:0000256" key="7">
    <source>
        <dbReference type="ARBA" id="ARBA00022602"/>
    </source>
</evidence>
<keyword evidence="9 18" id="KW-0812">Transmembrane</keyword>
<dbReference type="GO" id="GO:0005789">
    <property type="term" value="C:endoplasmic reticulum membrane"/>
    <property type="evidence" value="ECO:0007669"/>
    <property type="project" value="UniProtKB-SubCell"/>
</dbReference>
<feature type="transmembrane region" description="Helical" evidence="18">
    <location>
        <begin position="451"/>
        <end position="472"/>
    </location>
</feature>
<evidence type="ECO:0000256" key="6">
    <source>
        <dbReference type="ARBA" id="ARBA00014772"/>
    </source>
</evidence>
<evidence type="ECO:0000256" key="17">
    <source>
        <dbReference type="SAM" id="MobiDB-lite"/>
    </source>
</evidence>
<feature type="transmembrane region" description="Helical" evidence="18">
    <location>
        <begin position="531"/>
        <end position="551"/>
    </location>
</feature>
<dbReference type="EMBL" id="KQ257467">
    <property type="protein sequence ID" value="KNC96672.1"/>
    <property type="molecule type" value="Genomic_DNA"/>
</dbReference>
<dbReference type="eggNOG" id="KOG2468">
    <property type="taxonomic scope" value="Eukaryota"/>
</dbReference>
<evidence type="ECO:0000256" key="11">
    <source>
        <dbReference type="ARBA" id="ARBA00022777"/>
    </source>
</evidence>
<feature type="transmembrane region" description="Helical" evidence="18">
    <location>
        <begin position="492"/>
        <end position="511"/>
    </location>
</feature>
<dbReference type="EC" id="2.7.1.108" evidence="4"/>
<evidence type="ECO:0000256" key="13">
    <source>
        <dbReference type="ARBA" id="ARBA00022989"/>
    </source>
</evidence>
<evidence type="ECO:0000256" key="16">
    <source>
        <dbReference type="ARBA" id="ARBA00047658"/>
    </source>
</evidence>
<comment type="similarity">
    <text evidence="3">Belongs to the polyprenol kinase family.</text>
</comment>
<name>A0A0L0H639_SPIPD</name>
<evidence type="ECO:0000256" key="3">
    <source>
        <dbReference type="ARBA" id="ARBA00010794"/>
    </source>
</evidence>
<keyword evidence="12" id="KW-0256">Endoplasmic reticulum</keyword>
<dbReference type="STRING" id="645134.A0A0L0H639"/>
<evidence type="ECO:0000256" key="8">
    <source>
        <dbReference type="ARBA" id="ARBA00022679"/>
    </source>
</evidence>
<feature type="transmembrane region" description="Helical" evidence="18">
    <location>
        <begin position="820"/>
        <end position="841"/>
    </location>
</feature>
<gene>
    <name evidence="19" type="ORF">SPPG_07884</name>
</gene>
<keyword evidence="13 18" id="KW-1133">Transmembrane helix</keyword>
<dbReference type="AlphaFoldDB" id="A0A0L0H639"/>
<dbReference type="PROSITE" id="PS51147">
    <property type="entry name" value="PFTA"/>
    <property type="match status" value="5"/>
</dbReference>
<dbReference type="OrthoDB" id="377083at2759"/>
<evidence type="ECO:0000256" key="5">
    <source>
        <dbReference type="ARBA" id="ARBA00012656"/>
    </source>
</evidence>
<dbReference type="eggNOG" id="KOG0529">
    <property type="taxonomic scope" value="Eukaryota"/>
</dbReference>
<dbReference type="VEuPathDB" id="FungiDB:SPPG_07884"/>
<dbReference type="InterPro" id="IPR032974">
    <property type="entry name" value="Polypren_kinase"/>
</dbReference>
<reference evidence="19 20" key="1">
    <citation type="submission" date="2009-08" db="EMBL/GenBank/DDBJ databases">
        <title>The Genome Sequence of Spizellomyces punctatus strain DAOM BR117.</title>
        <authorList>
            <consortium name="The Broad Institute Genome Sequencing Platform"/>
            <person name="Russ C."/>
            <person name="Cuomo C."/>
            <person name="Shea T."/>
            <person name="Young S.K."/>
            <person name="Zeng Q."/>
            <person name="Koehrsen M."/>
            <person name="Haas B."/>
            <person name="Borodovsky M."/>
            <person name="Guigo R."/>
            <person name="Alvarado L."/>
            <person name="Berlin A."/>
            <person name="Bochicchio J."/>
            <person name="Borenstein D."/>
            <person name="Chapman S."/>
            <person name="Chen Z."/>
            <person name="Engels R."/>
            <person name="Freedman E."/>
            <person name="Gellesch M."/>
            <person name="Goldberg J."/>
            <person name="Griggs A."/>
            <person name="Gujja S."/>
            <person name="Heiman D."/>
            <person name="Hepburn T."/>
            <person name="Howarth C."/>
            <person name="Jen D."/>
            <person name="Larson L."/>
            <person name="Lewis B."/>
            <person name="Mehta T."/>
            <person name="Park D."/>
            <person name="Pearson M."/>
            <person name="Roberts A."/>
            <person name="Saif S."/>
            <person name="Shenoy N."/>
            <person name="Sisk P."/>
            <person name="Stolte C."/>
            <person name="Sykes S."/>
            <person name="Thomson T."/>
            <person name="Walk T."/>
            <person name="White J."/>
            <person name="Yandava C."/>
            <person name="Burger G."/>
            <person name="Gray M.W."/>
            <person name="Holland P.W.H."/>
            <person name="King N."/>
            <person name="Lang F.B.F."/>
            <person name="Roger A.J."/>
            <person name="Ruiz-Trillo I."/>
            <person name="Lander E."/>
            <person name="Nusbaum C."/>
        </authorList>
    </citation>
    <scope>NUCLEOTIDE SEQUENCE [LARGE SCALE GENOMIC DNA]</scope>
    <source>
        <strain evidence="19 20">DAOM BR117</strain>
    </source>
</reference>
<evidence type="ECO:0000256" key="2">
    <source>
        <dbReference type="ARBA" id="ARBA00006734"/>
    </source>
</evidence>
<evidence type="ECO:0000256" key="4">
    <source>
        <dbReference type="ARBA" id="ARBA00012132"/>
    </source>
</evidence>
<dbReference type="Pfam" id="PF01239">
    <property type="entry name" value="PPTA"/>
    <property type="match status" value="5"/>
</dbReference>
<comment type="catalytic activity">
    <reaction evidence="16">
        <text>geranylgeranyl diphosphate + L-cysteinyl-[protein] = S-geranylgeranyl-L-cysteinyl-[protein] + diphosphate</text>
        <dbReference type="Rhea" id="RHEA:21240"/>
        <dbReference type="Rhea" id="RHEA-COMP:10131"/>
        <dbReference type="Rhea" id="RHEA-COMP:11537"/>
        <dbReference type="ChEBI" id="CHEBI:29950"/>
        <dbReference type="ChEBI" id="CHEBI:33019"/>
        <dbReference type="ChEBI" id="CHEBI:57533"/>
        <dbReference type="ChEBI" id="CHEBI:86021"/>
        <dbReference type="EC" id="2.5.1.60"/>
    </reaction>
</comment>
<comment type="subcellular location">
    <subcellularLocation>
        <location evidence="1">Endoplasmic reticulum membrane</location>
        <topology evidence="1">Multi-pass membrane protein</topology>
    </subcellularLocation>
</comment>
<keyword evidence="20" id="KW-1185">Reference proteome</keyword>
<dbReference type="GO" id="GO:0004168">
    <property type="term" value="F:dolichol kinase activity"/>
    <property type="evidence" value="ECO:0007669"/>
    <property type="project" value="UniProtKB-EC"/>
</dbReference>
<dbReference type="GeneID" id="27691070"/>
<dbReference type="PANTHER" id="PTHR13205">
    <property type="entry name" value="TRANSMEMBRANE PROTEIN 15-RELATED"/>
    <property type="match status" value="1"/>
</dbReference>
<keyword evidence="10" id="KW-0677">Repeat</keyword>
<evidence type="ECO:0000256" key="12">
    <source>
        <dbReference type="ARBA" id="ARBA00022824"/>
    </source>
</evidence>